<dbReference type="InterPro" id="IPR025232">
    <property type="entry name" value="DUF4174"/>
</dbReference>
<keyword evidence="1 3" id="KW-0732">Signal</keyword>
<feature type="region of interest" description="Disordered" evidence="2">
    <location>
        <begin position="32"/>
        <end position="56"/>
    </location>
</feature>
<dbReference type="RefSeq" id="WP_089883428.1">
    <property type="nucleotide sequence ID" value="NZ_FNPF01000008.1"/>
</dbReference>
<name>A0A1H3JZM9_9RHOB</name>
<evidence type="ECO:0000313" key="6">
    <source>
        <dbReference type="Proteomes" id="UP000199286"/>
    </source>
</evidence>
<evidence type="ECO:0000259" key="4">
    <source>
        <dbReference type="Pfam" id="PF13778"/>
    </source>
</evidence>
<evidence type="ECO:0000313" key="5">
    <source>
        <dbReference type="EMBL" id="SDY45410.1"/>
    </source>
</evidence>
<dbReference type="OrthoDB" id="7362103at2"/>
<feature type="signal peptide" evidence="3">
    <location>
        <begin position="1"/>
        <end position="28"/>
    </location>
</feature>
<evidence type="ECO:0000256" key="1">
    <source>
        <dbReference type="ARBA" id="ARBA00022729"/>
    </source>
</evidence>
<evidence type="ECO:0000256" key="3">
    <source>
        <dbReference type="SAM" id="SignalP"/>
    </source>
</evidence>
<sequence>MKSLTRSAWIGVFALLATLGGAATGATAQISVTDDDPPLAEPSVDAQEAPPDAAEPEVVDPIRSAVGTTLEEWRWTRRPVVVFAESPNDPRFVEQMENITSRLDALVDRDVVVITDTDPASGSSFRRSLRPRDFMVVVMAKDGTIVLRRPMPLSVREISRSIDKLPLRRQEVRERRLDAD</sequence>
<organism evidence="5 6">
    <name type="scientific">Citreimonas salinaria</name>
    <dbReference type="NCBI Taxonomy" id="321339"/>
    <lineage>
        <taxon>Bacteria</taxon>
        <taxon>Pseudomonadati</taxon>
        <taxon>Pseudomonadota</taxon>
        <taxon>Alphaproteobacteria</taxon>
        <taxon>Rhodobacterales</taxon>
        <taxon>Roseobacteraceae</taxon>
        <taxon>Citreimonas</taxon>
    </lineage>
</organism>
<dbReference type="AlphaFoldDB" id="A0A1H3JZM9"/>
<proteinExistence type="predicted"/>
<feature type="chain" id="PRO_5011776608" description="DUF4174 domain-containing protein" evidence="3">
    <location>
        <begin position="29"/>
        <end position="180"/>
    </location>
</feature>
<protein>
    <recommendedName>
        <fullName evidence="4">DUF4174 domain-containing protein</fullName>
    </recommendedName>
</protein>
<gene>
    <name evidence="5" type="ORF">SAMN05444340_10882</name>
</gene>
<dbReference type="EMBL" id="FNPF01000008">
    <property type="protein sequence ID" value="SDY45410.1"/>
    <property type="molecule type" value="Genomic_DNA"/>
</dbReference>
<feature type="domain" description="DUF4174" evidence="4">
    <location>
        <begin position="70"/>
        <end position="171"/>
    </location>
</feature>
<reference evidence="5 6" key="1">
    <citation type="submission" date="2016-10" db="EMBL/GenBank/DDBJ databases">
        <authorList>
            <person name="de Groot N.N."/>
        </authorList>
    </citation>
    <scope>NUCLEOTIDE SEQUENCE [LARGE SCALE GENOMIC DNA]</scope>
    <source>
        <strain evidence="5 6">DSM 26880</strain>
    </source>
</reference>
<dbReference type="STRING" id="321339.SAMN05444340_10882"/>
<keyword evidence="6" id="KW-1185">Reference proteome</keyword>
<evidence type="ECO:0000256" key="2">
    <source>
        <dbReference type="SAM" id="MobiDB-lite"/>
    </source>
</evidence>
<dbReference type="Pfam" id="PF13778">
    <property type="entry name" value="DUF4174"/>
    <property type="match status" value="1"/>
</dbReference>
<accession>A0A1H3JZM9</accession>
<dbReference type="Proteomes" id="UP000199286">
    <property type="component" value="Unassembled WGS sequence"/>
</dbReference>